<feature type="domain" description="Glycosyl transferase family 1" evidence="2">
    <location>
        <begin position="193"/>
        <end position="343"/>
    </location>
</feature>
<dbReference type="InterPro" id="IPR001296">
    <property type="entry name" value="Glyco_trans_1"/>
</dbReference>
<evidence type="ECO:0000256" key="1">
    <source>
        <dbReference type="ARBA" id="ARBA00022679"/>
    </source>
</evidence>
<keyword evidence="1" id="KW-0808">Transferase</keyword>
<keyword evidence="4" id="KW-1185">Reference proteome</keyword>
<dbReference type="Pfam" id="PF00534">
    <property type="entry name" value="Glycos_transf_1"/>
    <property type="match status" value="1"/>
</dbReference>
<comment type="caution">
    <text evidence="3">The sequence shown here is derived from an EMBL/GenBank/DDBJ whole genome shotgun (WGS) entry which is preliminary data.</text>
</comment>
<dbReference type="RefSeq" id="WP_207969359.1">
    <property type="nucleotide sequence ID" value="NZ_JAGBKN010000007.1"/>
</dbReference>
<gene>
    <name evidence="3" type="ORF">J3491_04815</name>
</gene>
<evidence type="ECO:0000313" key="4">
    <source>
        <dbReference type="Proteomes" id="UP000664161"/>
    </source>
</evidence>
<name>A0AAW4IV58_9GAMM</name>
<dbReference type="EMBL" id="JAGBKN010000007">
    <property type="protein sequence ID" value="MBO1516657.1"/>
    <property type="molecule type" value="Genomic_DNA"/>
</dbReference>
<dbReference type="GO" id="GO:0016757">
    <property type="term" value="F:glycosyltransferase activity"/>
    <property type="evidence" value="ECO:0007669"/>
    <property type="project" value="InterPro"/>
</dbReference>
<evidence type="ECO:0000313" key="3">
    <source>
        <dbReference type="EMBL" id="MBO1516657.1"/>
    </source>
</evidence>
<dbReference type="SUPFAM" id="SSF53756">
    <property type="entry name" value="UDP-Glycosyltransferase/glycogen phosphorylase"/>
    <property type="match status" value="1"/>
</dbReference>
<evidence type="ECO:0000259" key="2">
    <source>
        <dbReference type="Pfam" id="PF00534"/>
    </source>
</evidence>
<dbReference type="PANTHER" id="PTHR46401:SF2">
    <property type="entry name" value="GLYCOSYLTRANSFERASE WBBK-RELATED"/>
    <property type="match status" value="1"/>
</dbReference>
<dbReference type="Proteomes" id="UP000664161">
    <property type="component" value="Unassembled WGS sequence"/>
</dbReference>
<accession>A0AAW4IV58</accession>
<organism evidence="3 4">
    <name type="scientific">Psychrobacter halodurans</name>
    <dbReference type="NCBI Taxonomy" id="2818439"/>
    <lineage>
        <taxon>Bacteria</taxon>
        <taxon>Pseudomonadati</taxon>
        <taxon>Pseudomonadota</taxon>
        <taxon>Gammaproteobacteria</taxon>
        <taxon>Moraxellales</taxon>
        <taxon>Moraxellaceae</taxon>
        <taxon>Psychrobacter</taxon>
    </lineage>
</organism>
<dbReference type="AlphaFoldDB" id="A0AAW4IV58"/>
<reference evidence="3 4" key="1">
    <citation type="submission" date="2021-03" db="EMBL/GenBank/DDBJ databases">
        <authorList>
            <person name="Shang D.-D."/>
            <person name="Du Z.-J."/>
            <person name="Chen G.-J."/>
        </authorList>
    </citation>
    <scope>NUCLEOTIDE SEQUENCE [LARGE SCALE GENOMIC DNA]</scope>
    <source>
        <strain evidence="3 4">F2608</strain>
    </source>
</reference>
<dbReference type="Gene3D" id="3.40.50.2000">
    <property type="entry name" value="Glycogen Phosphorylase B"/>
    <property type="match status" value="2"/>
</dbReference>
<proteinExistence type="predicted"/>
<sequence length="388" mass="43425">MTSKICFVMTDAVSFNLLYRDQLEYLRDQADIDITLICGGSPEQLATLRARNIGQVVDLDFQRQPSVLKDGKALARLSAYMLTHRFDVVIYITPKAMLLGSVASAMTRQKRRIAFSVGRPYENFSGIKKRVFQGFDVLSFALSHEVLFVSKSLRSVCLKEGLVNKSKARVIDQGSFSGIDVKCLTPVSLEHKKALRQKYQLPIDVFVICVVGRVCTDKGFADIGAIAQKLKEKNIHFIFAGDFEDTLGESVVETIVKDNKGVYLPTSMDVHEVFQCADLHLFLSHREGFGNVAIEAASCAIPTFAYDVVGVKDSVNDGVSGRKFALKDISAVAEAIAYAADDAHFKTRYPQARGWAIAHFERQQLWDDYLDFYLSNVDHRDQQRRANI</sequence>
<dbReference type="PANTHER" id="PTHR46401">
    <property type="entry name" value="GLYCOSYLTRANSFERASE WBBK-RELATED"/>
    <property type="match status" value="1"/>
</dbReference>
<protein>
    <submittedName>
        <fullName evidence="3">Glycosyltransferase</fullName>
    </submittedName>
</protein>